<keyword evidence="5" id="KW-1185">Reference proteome</keyword>
<dbReference type="PANTHER" id="PTHR10612">
    <property type="entry name" value="APOLIPOPROTEIN D"/>
    <property type="match status" value="1"/>
</dbReference>
<dbReference type="AlphaFoldDB" id="A0A3D8LE36"/>
<dbReference type="PROSITE" id="PS00213">
    <property type="entry name" value="LIPOCALIN"/>
    <property type="match status" value="1"/>
</dbReference>
<evidence type="ECO:0000313" key="4">
    <source>
        <dbReference type="EMBL" id="RDV15556.1"/>
    </source>
</evidence>
<comment type="similarity">
    <text evidence="1 2">Belongs to the calycin superfamily. Lipocalin family.</text>
</comment>
<dbReference type="PROSITE" id="PS51257">
    <property type="entry name" value="PROKAR_LIPOPROTEIN"/>
    <property type="match status" value="1"/>
</dbReference>
<feature type="domain" description="Lipocalin/cytosolic fatty-acid binding" evidence="3">
    <location>
        <begin position="37"/>
        <end position="176"/>
    </location>
</feature>
<dbReference type="PIRSF" id="PIRSF036893">
    <property type="entry name" value="Lipocalin_ApoD"/>
    <property type="match status" value="1"/>
</dbReference>
<organism evidence="4 5">
    <name type="scientific">Pontibacter diazotrophicus</name>
    <dbReference type="NCBI Taxonomy" id="1400979"/>
    <lineage>
        <taxon>Bacteria</taxon>
        <taxon>Pseudomonadati</taxon>
        <taxon>Bacteroidota</taxon>
        <taxon>Cytophagia</taxon>
        <taxon>Cytophagales</taxon>
        <taxon>Hymenobacteraceae</taxon>
        <taxon>Pontibacter</taxon>
    </lineage>
</organism>
<evidence type="ECO:0000256" key="2">
    <source>
        <dbReference type="PIRNR" id="PIRNR036893"/>
    </source>
</evidence>
<proteinExistence type="inferred from homology"/>
<dbReference type="PRINTS" id="PR01171">
    <property type="entry name" value="BCTLIPOCALIN"/>
</dbReference>
<dbReference type="PANTHER" id="PTHR10612:SF34">
    <property type="entry name" value="APOLIPOPROTEIN D"/>
    <property type="match status" value="1"/>
</dbReference>
<feature type="signal peptide" evidence="2">
    <location>
        <begin position="1"/>
        <end position="29"/>
    </location>
</feature>
<evidence type="ECO:0000256" key="1">
    <source>
        <dbReference type="ARBA" id="ARBA00006889"/>
    </source>
</evidence>
<dbReference type="Proteomes" id="UP000256708">
    <property type="component" value="Unassembled WGS sequence"/>
</dbReference>
<dbReference type="GO" id="GO:0006950">
    <property type="term" value="P:response to stress"/>
    <property type="evidence" value="ECO:0007669"/>
    <property type="project" value="UniProtKB-ARBA"/>
</dbReference>
<dbReference type="InterPro" id="IPR047202">
    <property type="entry name" value="Lipocalin_Blc-like_dom"/>
</dbReference>
<dbReference type="RefSeq" id="WP_115565151.1">
    <property type="nucleotide sequence ID" value="NZ_QRGR01000008.1"/>
</dbReference>
<protein>
    <recommendedName>
        <fullName evidence="3">Lipocalin/cytosolic fatty-acid binding domain-containing protein</fullName>
    </recommendedName>
</protein>
<evidence type="ECO:0000259" key="3">
    <source>
        <dbReference type="Pfam" id="PF08212"/>
    </source>
</evidence>
<feature type="chain" id="PRO_5017498533" description="Lipocalin/cytosolic fatty-acid binding domain-containing protein" evidence="2">
    <location>
        <begin position="30"/>
        <end position="182"/>
    </location>
</feature>
<dbReference type="InterPro" id="IPR022272">
    <property type="entry name" value="Lipocalin_CS"/>
</dbReference>
<dbReference type="InterPro" id="IPR012674">
    <property type="entry name" value="Calycin"/>
</dbReference>
<dbReference type="InterPro" id="IPR000566">
    <property type="entry name" value="Lipocln_cytosolic_FA-bd_dom"/>
</dbReference>
<comment type="caution">
    <text evidence="4">The sequence shown here is derived from an EMBL/GenBank/DDBJ whole genome shotgun (WGS) entry which is preliminary data.</text>
</comment>
<evidence type="ECO:0000313" key="5">
    <source>
        <dbReference type="Proteomes" id="UP000256708"/>
    </source>
</evidence>
<dbReference type="Pfam" id="PF08212">
    <property type="entry name" value="Lipocalin_2"/>
    <property type="match status" value="1"/>
</dbReference>
<reference evidence="5" key="1">
    <citation type="submission" date="2018-08" db="EMBL/GenBank/DDBJ databases">
        <authorList>
            <person name="Liu Z.-W."/>
            <person name="Du Z.-J."/>
        </authorList>
    </citation>
    <scope>NUCLEOTIDE SEQUENCE [LARGE SCALE GENOMIC DNA]</scope>
    <source>
        <strain evidence="5">H4X</strain>
    </source>
</reference>
<keyword evidence="2" id="KW-0732">Signal</keyword>
<dbReference type="InterPro" id="IPR022271">
    <property type="entry name" value="Lipocalin_ApoD"/>
</dbReference>
<accession>A0A3D8LE36</accession>
<dbReference type="SUPFAM" id="SSF50814">
    <property type="entry name" value="Lipocalins"/>
    <property type="match status" value="1"/>
</dbReference>
<name>A0A3D8LE36_9BACT</name>
<dbReference type="InterPro" id="IPR002446">
    <property type="entry name" value="Lipocalin_bac"/>
</dbReference>
<sequence>MKKKTKLLLSAGALLAATALVSSCSSSHAPLATVPRVDLDRYEGRWYEIAALPQRFEKGCHCVYAEYRQNPEGYVDVYNFCRKGGPEGEGEAATGKAFPVEGSNNSKLKVQFFWPFKGDYWILELDPDYQYVLVGSPDRESLWILSRTPQLNEEVYDRLVQLARQKGFPVEDLRLMDQSCYI</sequence>
<dbReference type="CDD" id="cd19438">
    <property type="entry name" value="lipocalin_Blc-like"/>
    <property type="match status" value="1"/>
</dbReference>
<dbReference type="OrthoDB" id="594739at2"/>
<gene>
    <name evidence="4" type="ORF">DXT99_08695</name>
</gene>
<dbReference type="EMBL" id="QRGR01000008">
    <property type="protein sequence ID" value="RDV15556.1"/>
    <property type="molecule type" value="Genomic_DNA"/>
</dbReference>
<dbReference type="Gene3D" id="2.40.128.20">
    <property type="match status" value="1"/>
</dbReference>